<protein>
    <submittedName>
        <fullName evidence="2">Uncharacterized protein</fullName>
    </submittedName>
</protein>
<name>A0A8S2CMM4_9BILA</name>
<evidence type="ECO:0000313" key="4">
    <source>
        <dbReference type="Proteomes" id="UP000677228"/>
    </source>
</evidence>
<feature type="region of interest" description="Disordered" evidence="1">
    <location>
        <begin position="37"/>
        <end position="72"/>
    </location>
</feature>
<sequence length="431" mass="48992">MNVWRGYNGHVYFEPIKYTRLENERDIYSVNTNDTPFRLNKNSKRHSLAHDTRSRQQQTKRSYTTSSTRKPKTSAVLNSHKIIIDGPLSIIKGKSIISKPSSTTQYEQHRQQNIATQFSNHSLLNDPCIVADETVSITESPSKLNNNTLETFVQQELNENMWQSVKTCAPIQIKPISKRSKHLIEDMQHLQQEQNIQDPTGYYRQVLPNIKPIPKYKNIYKGLAYKEGKKIASNNSENDAPKPLVSYNLAQAYARFEINASKNKGQQKQQEQQQTPFNTPFKEQTPTATNYDIKEMRKRIVRGTTLAYRPPPVTGNWTPGRGGGGSESAASVSNVKVKGELITKAPMLNHVLFLQSSHMPVNMTTVDSNHKQVSLIDCTNITSPFTKTSRVQTHNIRSRTHYTTPNQSQQQSRIFSLTLNFVTLGQTMIVS</sequence>
<evidence type="ECO:0000313" key="2">
    <source>
        <dbReference type="EMBL" id="CAF0730004.1"/>
    </source>
</evidence>
<evidence type="ECO:0000256" key="1">
    <source>
        <dbReference type="SAM" id="MobiDB-lite"/>
    </source>
</evidence>
<evidence type="ECO:0000313" key="3">
    <source>
        <dbReference type="EMBL" id="CAF3505054.1"/>
    </source>
</evidence>
<reference evidence="2" key="1">
    <citation type="submission" date="2021-02" db="EMBL/GenBank/DDBJ databases">
        <authorList>
            <person name="Nowell W R."/>
        </authorList>
    </citation>
    <scope>NUCLEOTIDE SEQUENCE</scope>
</reference>
<feature type="region of interest" description="Disordered" evidence="1">
    <location>
        <begin position="307"/>
        <end position="330"/>
    </location>
</feature>
<dbReference type="Proteomes" id="UP000677228">
    <property type="component" value="Unassembled WGS sequence"/>
</dbReference>
<dbReference type="EMBL" id="CAJOBA010000111">
    <property type="protein sequence ID" value="CAF3505054.1"/>
    <property type="molecule type" value="Genomic_DNA"/>
</dbReference>
<feature type="region of interest" description="Disordered" evidence="1">
    <location>
        <begin position="261"/>
        <end position="286"/>
    </location>
</feature>
<accession>A0A8S2CMM4</accession>
<feature type="compositionally biased region" description="Low complexity" evidence="1">
    <location>
        <begin position="55"/>
        <end position="68"/>
    </location>
</feature>
<proteinExistence type="predicted"/>
<feature type="compositionally biased region" description="Polar residues" evidence="1">
    <location>
        <begin position="275"/>
        <end position="286"/>
    </location>
</feature>
<dbReference type="AlphaFoldDB" id="A0A8S2CMM4"/>
<gene>
    <name evidence="2" type="ORF">OVA965_LOCUS729</name>
    <name evidence="3" type="ORF">TMI583_LOCUS729</name>
</gene>
<dbReference type="Proteomes" id="UP000682733">
    <property type="component" value="Unassembled WGS sequence"/>
</dbReference>
<dbReference type="EMBL" id="CAJNOK010000111">
    <property type="protein sequence ID" value="CAF0730004.1"/>
    <property type="molecule type" value="Genomic_DNA"/>
</dbReference>
<comment type="caution">
    <text evidence="2">The sequence shown here is derived from an EMBL/GenBank/DDBJ whole genome shotgun (WGS) entry which is preliminary data.</text>
</comment>
<organism evidence="2 4">
    <name type="scientific">Didymodactylos carnosus</name>
    <dbReference type="NCBI Taxonomy" id="1234261"/>
    <lineage>
        <taxon>Eukaryota</taxon>
        <taxon>Metazoa</taxon>
        <taxon>Spiralia</taxon>
        <taxon>Gnathifera</taxon>
        <taxon>Rotifera</taxon>
        <taxon>Eurotatoria</taxon>
        <taxon>Bdelloidea</taxon>
        <taxon>Philodinida</taxon>
        <taxon>Philodinidae</taxon>
        <taxon>Didymodactylos</taxon>
    </lineage>
</organism>